<dbReference type="PANTHER" id="PTHR34115">
    <property type="entry name" value="PROTEIN, PUTATIVE-RELATED"/>
    <property type="match status" value="1"/>
</dbReference>
<dbReference type="PANTHER" id="PTHR34115:SF5">
    <property type="entry name" value="PROTEIN, PUTATIVE-RELATED"/>
    <property type="match status" value="1"/>
</dbReference>
<gene>
    <name evidence="2" type="ORF">Sradi_2682100</name>
</gene>
<reference evidence="2" key="1">
    <citation type="submission" date="2020-06" db="EMBL/GenBank/DDBJ databases">
        <authorList>
            <person name="Li T."/>
            <person name="Hu X."/>
            <person name="Zhang T."/>
            <person name="Song X."/>
            <person name="Zhang H."/>
            <person name="Dai N."/>
            <person name="Sheng W."/>
            <person name="Hou X."/>
            <person name="Wei L."/>
        </authorList>
    </citation>
    <scope>NUCLEOTIDE SEQUENCE</scope>
    <source>
        <strain evidence="2">G02</strain>
        <tissue evidence="2">Leaf</tissue>
    </source>
</reference>
<sequence length="193" mass="21593">MAETPRRQLTAASSSAATRPRLNTFSGFPTYIFANFSLTCFALNLINSFSQSTAWIIPVLLTFLQLKYQGNDQQTPFTTHPKTMIVAVSSSIVYYLAYTWRQRIPPPPRLAGFADRCLVWSGNVSVASLTSVLFPDSATPFLYALFMLLPAHGLLHWLCNKHCGGRSSRCFLISMWKWCCASSSEELALILPR</sequence>
<evidence type="ECO:0000256" key="1">
    <source>
        <dbReference type="SAM" id="Phobius"/>
    </source>
</evidence>
<proteinExistence type="predicted"/>
<keyword evidence="1" id="KW-0472">Membrane</keyword>
<dbReference type="AlphaFoldDB" id="A0AAW2S6A7"/>
<keyword evidence="1" id="KW-0812">Transmembrane</keyword>
<organism evidence="2">
    <name type="scientific">Sesamum radiatum</name>
    <name type="common">Black benniseed</name>
    <dbReference type="NCBI Taxonomy" id="300843"/>
    <lineage>
        <taxon>Eukaryota</taxon>
        <taxon>Viridiplantae</taxon>
        <taxon>Streptophyta</taxon>
        <taxon>Embryophyta</taxon>
        <taxon>Tracheophyta</taxon>
        <taxon>Spermatophyta</taxon>
        <taxon>Magnoliopsida</taxon>
        <taxon>eudicotyledons</taxon>
        <taxon>Gunneridae</taxon>
        <taxon>Pentapetalae</taxon>
        <taxon>asterids</taxon>
        <taxon>lamiids</taxon>
        <taxon>Lamiales</taxon>
        <taxon>Pedaliaceae</taxon>
        <taxon>Sesamum</taxon>
    </lineage>
</organism>
<evidence type="ECO:0000313" key="2">
    <source>
        <dbReference type="EMBL" id="KAL0388003.1"/>
    </source>
</evidence>
<keyword evidence="1" id="KW-1133">Transmembrane helix</keyword>
<dbReference type="EMBL" id="JACGWJ010000011">
    <property type="protein sequence ID" value="KAL0388003.1"/>
    <property type="molecule type" value="Genomic_DNA"/>
</dbReference>
<reference evidence="2" key="2">
    <citation type="journal article" date="2024" name="Plant">
        <title>Genomic evolution and insights into agronomic trait innovations of Sesamum species.</title>
        <authorList>
            <person name="Miao H."/>
            <person name="Wang L."/>
            <person name="Qu L."/>
            <person name="Liu H."/>
            <person name="Sun Y."/>
            <person name="Le M."/>
            <person name="Wang Q."/>
            <person name="Wei S."/>
            <person name="Zheng Y."/>
            <person name="Lin W."/>
            <person name="Duan Y."/>
            <person name="Cao H."/>
            <person name="Xiong S."/>
            <person name="Wang X."/>
            <person name="Wei L."/>
            <person name="Li C."/>
            <person name="Ma Q."/>
            <person name="Ju M."/>
            <person name="Zhao R."/>
            <person name="Li G."/>
            <person name="Mu C."/>
            <person name="Tian Q."/>
            <person name="Mei H."/>
            <person name="Zhang T."/>
            <person name="Gao T."/>
            <person name="Zhang H."/>
        </authorList>
    </citation>
    <scope>NUCLEOTIDE SEQUENCE</scope>
    <source>
        <strain evidence="2">G02</strain>
    </source>
</reference>
<protein>
    <submittedName>
        <fullName evidence="2">Uncharacterized protein</fullName>
    </submittedName>
</protein>
<accession>A0AAW2S6A7</accession>
<feature type="transmembrane region" description="Helical" evidence="1">
    <location>
        <begin position="28"/>
        <end position="46"/>
    </location>
</feature>
<feature type="transmembrane region" description="Helical" evidence="1">
    <location>
        <begin position="140"/>
        <end position="159"/>
    </location>
</feature>
<name>A0AAW2S6A7_SESRA</name>
<dbReference type="InterPro" id="IPR053258">
    <property type="entry name" value="Ca-permeable_cation_channel"/>
</dbReference>
<comment type="caution">
    <text evidence="2">The sequence shown here is derived from an EMBL/GenBank/DDBJ whole genome shotgun (WGS) entry which is preliminary data.</text>
</comment>